<proteinExistence type="predicted"/>
<sequence length="301" mass="34561">MDNTGKNMKEILKKVYYLERINYEQGKMINCLSQRCLELERDKKRELPLENYVSASIDSETIIGMAMFGAVTGAIVLVCLGIFTRFSVKGFFGPLLSANLIGALIGVILGLLVEQMKAWDADDKNKQVTKHNDRVVRENAKRVEKIRKQIDEVRKEYLIVCDNQKETQQILNNFYSKNIIYPKYRGLVPIAAFYEYFNSGRCDTLTGHEGAYNIYETEIRMNIIIAKLDDVIYRLDEIRDRQYALYDAIENADVVVNNMNNTINGLVGNMKSVVDNQNVIAYNTRIAAENTAFLSWMEMIK</sequence>
<evidence type="ECO:0000313" key="6">
    <source>
        <dbReference type="Proteomes" id="UP000285897"/>
    </source>
</evidence>
<dbReference type="EMBL" id="QRZI01000002">
    <property type="protein sequence ID" value="RGV65586.1"/>
    <property type="molecule type" value="Genomic_DNA"/>
</dbReference>
<evidence type="ECO:0000313" key="7">
    <source>
        <dbReference type="Proteomes" id="UP000293506"/>
    </source>
</evidence>
<evidence type="ECO:0000313" key="5">
    <source>
        <dbReference type="Proteomes" id="UP000265828"/>
    </source>
</evidence>
<evidence type="ECO:0000256" key="1">
    <source>
        <dbReference type="SAM" id="Phobius"/>
    </source>
</evidence>
<feature type="transmembrane region" description="Helical" evidence="1">
    <location>
        <begin position="62"/>
        <end position="83"/>
    </location>
</feature>
<reference evidence="5 6" key="1">
    <citation type="submission" date="2018-08" db="EMBL/GenBank/DDBJ databases">
        <title>A genome reference for cultivated species of the human gut microbiota.</title>
        <authorList>
            <person name="Zou Y."/>
            <person name="Xue W."/>
            <person name="Luo G."/>
        </authorList>
    </citation>
    <scope>NUCLEOTIDE SEQUENCE [LARGE SCALE GENOMIC DNA]</scope>
    <source>
        <strain evidence="2 5">AF14-23</strain>
        <strain evidence="3 6">AF37-6AC</strain>
    </source>
</reference>
<dbReference type="Proteomes" id="UP000285897">
    <property type="component" value="Unassembled WGS sequence"/>
</dbReference>
<dbReference type="RefSeq" id="WP_005422173.1">
    <property type="nucleotide sequence ID" value="NZ_CP176627.1"/>
</dbReference>
<evidence type="ECO:0000313" key="4">
    <source>
        <dbReference type="EMBL" id="RYT68164.1"/>
    </source>
</evidence>
<dbReference type="AlphaFoldDB" id="A0A395X9H8"/>
<gene>
    <name evidence="3" type="ORF">DW021_03225</name>
    <name evidence="2" type="ORF">DWW07_03275</name>
    <name evidence="4" type="ORF">EAI82_02870</name>
</gene>
<dbReference type="Proteomes" id="UP000265828">
    <property type="component" value="Unassembled WGS sequence"/>
</dbReference>
<feature type="transmembrane region" description="Helical" evidence="1">
    <location>
        <begin position="95"/>
        <end position="113"/>
    </location>
</feature>
<keyword evidence="1" id="KW-1133">Transmembrane helix</keyword>
<evidence type="ECO:0000313" key="3">
    <source>
        <dbReference type="EMBL" id="RHL49371.1"/>
    </source>
</evidence>
<protein>
    <submittedName>
        <fullName evidence="2">Uncharacterized protein</fullName>
    </submittedName>
</protein>
<keyword evidence="1" id="KW-0472">Membrane</keyword>
<dbReference type="Proteomes" id="UP000293506">
    <property type="component" value="Unassembled WGS sequence"/>
</dbReference>
<reference evidence="4 7" key="2">
    <citation type="journal article" date="2019" name="Science, e1252229">
        <title>Invertible promoters mediate bacterial phase variation, antibiotic resistance, and host adaptation in the gut.</title>
        <authorList>
            <person name="Jiang X."/>
            <person name="Hall A.B."/>
            <person name="Arthur T.D."/>
            <person name="Plichta D.R."/>
            <person name="Covington C.T."/>
            <person name="Poyet M."/>
            <person name="Crothers J."/>
            <person name="Moses P.L."/>
            <person name="Tolonen A.C."/>
            <person name="Vlamakis H."/>
            <person name="Alm E.J."/>
            <person name="Xavier R.J."/>
        </authorList>
    </citation>
    <scope>NUCLEOTIDE SEQUENCE [LARGE SCALE GENOMIC DNA]</scope>
    <source>
        <strain evidence="7">af_0058</strain>
        <strain evidence="4">Af_0058</strain>
    </source>
</reference>
<comment type="caution">
    <text evidence="2">The sequence shown here is derived from an EMBL/GenBank/DDBJ whole genome shotgun (WGS) entry which is preliminary data.</text>
</comment>
<accession>A0A395X9H8</accession>
<dbReference type="EMBL" id="RCXQ01000002">
    <property type="protein sequence ID" value="RYT68164.1"/>
    <property type="molecule type" value="Genomic_DNA"/>
</dbReference>
<dbReference type="EMBL" id="QROS01000002">
    <property type="protein sequence ID" value="RHL49371.1"/>
    <property type="molecule type" value="Genomic_DNA"/>
</dbReference>
<dbReference type="GeneID" id="79804525"/>
<organism evidence="2 5">
    <name type="scientific">Blautia obeum</name>
    <dbReference type="NCBI Taxonomy" id="40520"/>
    <lineage>
        <taxon>Bacteria</taxon>
        <taxon>Bacillati</taxon>
        <taxon>Bacillota</taxon>
        <taxon>Clostridia</taxon>
        <taxon>Lachnospirales</taxon>
        <taxon>Lachnospiraceae</taxon>
        <taxon>Blautia</taxon>
    </lineage>
</organism>
<name>A0A395X9H8_9FIRM</name>
<evidence type="ECO:0000313" key="2">
    <source>
        <dbReference type="EMBL" id="RGV65586.1"/>
    </source>
</evidence>
<keyword evidence="1" id="KW-0812">Transmembrane</keyword>